<gene>
    <name evidence="2" type="ORF">FISHEDRAFT_61713</name>
</gene>
<sequence length="309" mass="32769">MLNSGAYVDDEVARCDGGPTFVLTLNTPPAHGGTNDAHNDVHTTTEPEDVDTNNVQAVHPASQLSNTLSTAAEQVRSTDPENVILGNQSQQQILTALAIGGDTSIMYLSEQISVKAPLIASVVSSCTSVICSDFTAALGDDPMSRPARASAVVTLLWCAMVTSLGSAMTAVAGLSLHAGYHDAHVGITKRVVRFLRQWRRERRARRQSLSMAHMAHVDGGRLHPPSRPAPEVLSALTDDKREQNTLASFRAAVVSVRLLGVSVALLAMALAIYLFLLYPLPVAVTTVLVGVVTTAVVAAPMLLIIIPDH</sequence>
<feature type="transmembrane region" description="Helical" evidence="1">
    <location>
        <begin position="251"/>
        <end position="276"/>
    </location>
</feature>
<feature type="transmembrane region" description="Helical" evidence="1">
    <location>
        <begin position="282"/>
        <end position="306"/>
    </location>
</feature>
<keyword evidence="1" id="KW-1133">Transmembrane helix</keyword>
<accession>A0A0D7A2R3</accession>
<evidence type="ECO:0008006" key="4">
    <source>
        <dbReference type="Google" id="ProtNLM"/>
    </source>
</evidence>
<organism evidence="2 3">
    <name type="scientific">Fistulina hepatica ATCC 64428</name>
    <dbReference type="NCBI Taxonomy" id="1128425"/>
    <lineage>
        <taxon>Eukaryota</taxon>
        <taxon>Fungi</taxon>
        <taxon>Dikarya</taxon>
        <taxon>Basidiomycota</taxon>
        <taxon>Agaricomycotina</taxon>
        <taxon>Agaricomycetes</taxon>
        <taxon>Agaricomycetidae</taxon>
        <taxon>Agaricales</taxon>
        <taxon>Fistulinaceae</taxon>
        <taxon>Fistulina</taxon>
    </lineage>
</organism>
<keyword evidence="1" id="KW-0812">Transmembrane</keyword>
<dbReference type="EMBL" id="KN882067">
    <property type="protein sequence ID" value="KIY44669.1"/>
    <property type="molecule type" value="Genomic_DNA"/>
</dbReference>
<proteinExistence type="predicted"/>
<evidence type="ECO:0000313" key="2">
    <source>
        <dbReference type="EMBL" id="KIY44669.1"/>
    </source>
</evidence>
<name>A0A0D7A2R3_9AGAR</name>
<dbReference type="Proteomes" id="UP000054144">
    <property type="component" value="Unassembled WGS sequence"/>
</dbReference>
<reference evidence="2 3" key="1">
    <citation type="journal article" date="2015" name="Fungal Genet. Biol.">
        <title>Evolution of novel wood decay mechanisms in Agaricales revealed by the genome sequences of Fistulina hepatica and Cylindrobasidium torrendii.</title>
        <authorList>
            <person name="Floudas D."/>
            <person name="Held B.W."/>
            <person name="Riley R."/>
            <person name="Nagy L.G."/>
            <person name="Koehler G."/>
            <person name="Ransdell A.S."/>
            <person name="Younus H."/>
            <person name="Chow J."/>
            <person name="Chiniquy J."/>
            <person name="Lipzen A."/>
            <person name="Tritt A."/>
            <person name="Sun H."/>
            <person name="Haridas S."/>
            <person name="LaButti K."/>
            <person name="Ohm R.A."/>
            <person name="Kues U."/>
            <person name="Blanchette R.A."/>
            <person name="Grigoriev I.V."/>
            <person name="Minto R.E."/>
            <person name="Hibbett D.S."/>
        </authorList>
    </citation>
    <scope>NUCLEOTIDE SEQUENCE [LARGE SCALE GENOMIC DNA]</scope>
    <source>
        <strain evidence="2 3">ATCC 64428</strain>
    </source>
</reference>
<protein>
    <recommendedName>
        <fullName evidence="4">Transmembrane protein</fullName>
    </recommendedName>
</protein>
<evidence type="ECO:0000313" key="3">
    <source>
        <dbReference type="Proteomes" id="UP000054144"/>
    </source>
</evidence>
<keyword evidence="3" id="KW-1185">Reference proteome</keyword>
<dbReference type="AlphaFoldDB" id="A0A0D7A2R3"/>
<keyword evidence="1" id="KW-0472">Membrane</keyword>
<dbReference type="OrthoDB" id="3055073at2759"/>
<evidence type="ECO:0000256" key="1">
    <source>
        <dbReference type="SAM" id="Phobius"/>
    </source>
</evidence>